<dbReference type="PATRIC" id="fig|742727.4.peg.3666"/>
<protein>
    <submittedName>
        <fullName evidence="1">Uncharacterized protein</fullName>
    </submittedName>
</protein>
<keyword evidence="2" id="KW-1185">Reference proteome</keyword>
<sequence length="38" mass="4485">MKVVEKNINPLIQSGIKNKYIQKKEVKRTTSQRKMLVL</sequence>
<dbReference type="STRING" id="742727.HMPREF9447_03598"/>
<name>K9DXW8_9BACE</name>
<comment type="caution">
    <text evidence="1">The sequence shown here is derived from an EMBL/GenBank/DDBJ whole genome shotgun (WGS) entry which is preliminary data.</text>
</comment>
<organism evidence="1 2">
    <name type="scientific">Bacteroides oleiciplenus YIT 12058</name>
    <dbReference type="NCBI Taxonomy" id="742727"/>
    <lineage>
        <taxon>Bacteria</taxon>
        <taxon>Pseudomonadati</taxon>
        <taxon>Bacteroidota</taxon>
        <taxon>Bacteroidia</taxon>
        <taxon>Bacteroidales</taxon>
        <taxon>Bacteroidaceae</taxon>
        <taxon>Bacteroides</taxon>
    </lineage>
</organism>
<gene>
    <name evidence="1" type="ORF">HMPREF9447_03598</name>
</gene>
<dbReference type="Proteomes" id="UP000009872">
    <property type="component" value="Unassembled WGS sequence"/>
</dbReference>
<evidence type="ECO:0000313" key="2">
    <source>
        <dbReference type="Proteomes" id="UP000009872"/>
    </source>
</evidence>
<dbReference type="EMBL" id="ADLF01000015">
    <property type="protein sequence ID" value="EKU89273.1"/>
    <property type="molecule type" value="Genomic_DNA"/>
</dbReference>
<dbReference type="AlphaFoldDB" id="K9DXW8"/>
<proteinExistence type="predicted"/>
<evidence type="ECO:0000313" key="1">
    <source>
        <dbReference type="EMBL" id="EKU89273.1"/>
    </source>
</evidence>
<accession>K9DXW8</accession>
<reference evidence="1 2" key="1">
    <citation type="submission" date="2012-09" db="EMBL/GenBank/DDBJ databases">
        <title>The Genome Sequence of Bacteroides oleiciplenus YIT 12058.</title>
        <authorList>
            <consortium name="The Broad Institute Genome Sequencing Platform"/>
            <person name="Earl A."/>
            <person name="Ward D."/>
            <person name="Feldgarden M."/>
            <person name="Gevers D."/>
            <person name="Morotomi M."/>
            <person name="Walker B."/>
            <person name="Young S.K."/>
            <person name="Zeng Q."/>
            <person name="Gargeya S."/>
            <person name="Fitzgerald M."/>
            <person name="Haas B."/>
            <person name="Abouelleil A."/>
            <person name="Alvarado L."/>
            <person name="Arachchi H.M."/>
            <person name="Berlin A.M."/>
            <person name="Chapman S.B."/>
            <person name="Goldberg J."/>
            <person name="Griggs A."/>
            <person name="Gujja S."/>
            <person name="Hansen M."/>
            <person name="Howarth C."/>
            <person name="Imamovic A."/>
            <person name="Larimer J."/>
            <person name="McCowen C."/>
            <person name="Montmayeur A."/>
            <person name="Murphy C."/>
            <person name="Neiman D."/>
            <person name="Pearson M."/>
            <person name="Priest M."/>
            <person name="Roberts A."/>
            <person name="Saif S."/>
            <person name="Shea T."/>
            <person name="Sisk P."/>
            <person name="Sykes S."/>
            <person name="Wortman J."/>
            <person name="Nusbaum C."/>
            <person name="Birren B."/>
        </authorList>
    </citation>
    <scope>NUCLEOTIDE SEQUENCE [LARGE SCALE GENOMIC DNA]</scope>
    <source>
        <strain evidence="1 2">YIT 12058</strain>
    </source>
</reference>
<dbReference type="HOGENOM" id="CLU_3324629_0_0_10"/>